<dbReference type="Proteomes" id="UP000663064">
    <property type="component" value="Chromosome"/>
</dbReference>
<gene>
    <name evidence="2" type="ORF">HfgLR_01300</name>
</gene>
<sequence length="38" mass="4463">MCQRVTTLGFEPDETERSEVSARFKSGRRTAGRRREDF</sequence>
<dbReference type="EMBL" id="CP063205">
    <property type="protein sequence ID" value="QOS10414.1"/>
    <property type="molecule type" value="Genomic_DNA"/>
</dbReference>
<protein>
    <submittedName>
        <fullName evidence="2">Uncharacterized protein</fullName>
    </submittedName>
</protein>
<name>A0A871BCC9_HALGI</name>
<proteinExistence type="predicted"/>
<dbReference type="AlphaFoldDB" id="A0A871BCC9"/>
<accession>A0A871BCC9</accession>
<organism evidence="2 3">
    <name type="scientific">Haloferax gibbonsii</name>
    <dbReference type="NCBI Taxonomy" id="35746"/>
    <lineage>
        <taxon>Archaea</taxon>
        <taxon>Methanobacteriati</taxon>
        <taxon>Methanobacteriota</taxon>
        <taxon>Stenosarchaea group</taxon>
        <taxon>Halobacteria</taxon>
        <taxon>Halobacteriales</taxon>
        <taxon>Haloferacaceae</taxon>
        <taxon>Haloferax</taxon>
    </lineage>
</organism>
<evidence type="ECO:0000256" key="1">
    <source>
        <dbReference type="SAM" id="MobiDB-lite"/>
    </source>
</evidence>
<feature type="region of interest" description="Disordered" evidence="1">
    <location>
        <begin position="1"/>
        <end position="38"/>
    </location>
</feature>
<evidence type="ECO:0000313" key="2">
    <source>
        <dbReference type="EMBL" id="QOS10414.1"/>
    </source>
</evidence>
<evidence type="ECO:0000313" key="3">
    <source>
        <dbReference type="Proteomes" id="UP000663064"/>
    </source>
</evidence>
<reference evidence="2" key="1">
    <citation type="journal article" date="2021" name="Front. Microbiol.">
        <title>Cellular and Genomic Properties of Haloferax gibbonsii LR2-5, the Host of Euryarchaeal Virus HFTV1.</title>
        <authorList>
            <person name="Tittes C."/>
            <person name="Schwarzer S."/>
            <person name="Pfeiffer F."/>
            <person name="Dyall-Smith M."/>
            <person name="Rodriguez-Franco M."/>
            <person name="Oksanen H.M."/>
            <person name="Quax T.E.F."/>
        </authorList>
    </citation>
    <scope>NUCLEOTIDE SEQUENCE</scope>
    <source>
        <strain evidence="2">LR2-5</strain>
    </source>
</reference>